<protein>
    <recommendedName>
        <fullName evidence="4">Cadherin domain-containing protein</fullName>
    </recommendedName>
</protein>
<evidence type="ECO:0000256" key="2">
    <source>
        <dbReference type="SAM" id="MobiDB-lite"/>
    </source>
</evidence>
<dbReference type="Proteomes" id="UP000192578">
    <property type="component" value="Unassembled WGS sequence"/>
</dbReference>
<evidence type="ECO:0000259" key="4">
    <source>
        <dbReference type="PROSITE" id="PS50268"/>
    </source>
</evidence>
<dbReference type="EMBL" id="MTYJ01000001">
    <property type="protein sequence ID" value="OQV26206.1"/>
    <property type="molecule type" value="Genomic_DNA"/>
</dbReference>
<accession>A0A1W0XFE9</accession>
<evidence type="ECO:0000313" key="6">
    <source>
        <dbReference type="Proteomes" id="UP000192578"/>
    </source>
</evidence>
<feature type="chain" id="PRO_5012890360" description="Cadherin domain-containing protein" evidence="3">
    <location>
        <begin position="23"/>
        <end position="371"/>
    </location>
</feature>
<dbReference type="InterPro" id="IPR015919">
    <property type="entry name" value="Cadherin-like_sf"/>
</dbReference>
<feature type="region of interest" description="Disordered" evidence="2">
    <location>
        <begin position="181"/>
        <end position="222"/>
    </location>
</feature>
<dbReference type="AlphaFoldDB" id="A0A1W0XFE9"/>
<keyword evidence="6" id="KW-1185">Reference proteome</keyword>
<keyword evidence="1" id="KW-0106">Calcium</keyword>
<keyword evidence="3" id="KW-0732">Signal</keyword>
<feature type="compositionally biased region" description="Polar residues" evidence="2">
    <location>
        <begin position="204"/>
        <end position="222"/>
    </location>
</feature>
<reference evidence="6" key="1">
    <citation type="submission" date="2017-01" db="EMBL/GenBank/DDBJ databases">
        <title>Comparative genomics of anhydrobiosis in the tardigrade Hypsibius dujardini.</title>
        <authorList>
            <person name="Yoshida Y."/>
            <person name="Koutsovoulos G."/>
            <person name="Laetsch D."/>
            <person name="Stevens L."/>
            <person name="Kumar S."/>
            <person name="Horikawa D."/>
            <person name="Ishino K."/>
            <person name="Komine S."/>
            <person name="Tomita M."/>
            <person name="Blaxter M."/>
            <person name="Arakawa K."/>
        </authorList>
    </citation>
    <scope>NUCLEOTIDE SEQUENCE [LARGE SCALE GENOMIC DNA]</scope>
    <source>
        <strain evidence="6">Z151</strain>
    </source>
</reference>
<dbReference type="PROSITE" id="PS50268">
    <property type="entry name" value="CADHERIN_2"/>
    <property type="match status" value="1"/>
</dbReference>
<dbReference type="Gene3D" id="2.60.40.60">
    <property type="entry name" value="Cadherins"/>
    <property type="match status" value="1"/>
</dbReference>
<dbReference type="SUPFAM" id="SSF49313">
    <property type="entry name" value="Cadherin-like"/>
    <property type="match status" value="1"/>
</dbReference>
<sequence length="371" mass="40131">MAYFVLLWSCILSLLALTVVQAGKANPQFAVSNQEFTVCIPNFSGRIGATDPDGDRVTYSLVSGSTAAKDYVIDTATGLVKSIRQFGSNEKSVLTIQATDQEQRSSTTLVTISYKDCGAGPAEPVNLSEARVLEPMQPSTTLAKGTSSQINISVTANKKIQTVSNRSVTPTTIDESIQTTTPVTFTSSPPANDSVKTNGKKIQPQKSLASRTMVEQPQEGSEPSLQLVIKDAGVRSWPVIVPRFTHIPSRNGFFFGQRYPYYFPVRQLFFRFPVLPPALPLNPETQCQTTRVDGTGVVLPGSWVGSITAIGGMGNYHFTSLDSRFAVAPSGLQRADIITRVPLPQGDYPFVVRIQDGGGSSIEIFVKVCIR</sequence>
<proteinExistence type="predicted"/>
<evidence type="ECO:0000313" key="5">
    <source>
        <dbReference type="EMBL" id="OQV26206.1"/>
    </source>
</evidence>
<evidence type="ECO:0000256" key="1">
    <source>
        <dbReference type="PROSITE-ProRule" id="PRU00043"/>
    </source>
</evidence>
<comment type="caution">
    <text evidence="5">The sequence shown here is derived from an EMBL/GenBank/DDBJ whole genome shotgun (WGS) entry which is preliminary data.</text>
</comment>
<dbReference type="GO" id="GO:0005509">
    <property type="term" value="F:calcium ion binding"/>
    <property type="evidence" value="ECO:0007669"/>
    <property type="project" value="UniProtKB-UniRule"/>
</dbReference>
<dbReference type="GO" id="GO:0007156">
    <property type="term" value="P:homophilic cell adhesion via plasma membrane adhesion molecules"/>
    <property type="evidence" value="ECO:0007669"/>
    <property type="project" value="InterPro"/>
</dbReference>
<organism evidence="5 6">
    <name type="scientific">Hypsibius exemplaris</name>
    <name type="common">Freshwater tardigrade</name>
    <dbReference type="NCBI Taxonomy" id="2072580"/>
    <lineage>
        <taxon>Eukaryota</taxon>
        <taxon>Metazoa</taxon>
        <taxon>Ecdysozoa</taxon>
        <taxon>Tardigrada</taxon>
        <taxon>Eutardigrada</taxon>
        <taxon>Parachela</taxon>
        <taxon>Hypsibioidea</taxon>
        <taxon>Hypsibiidae</taxon>
        <taxon>Hypsibius</taxon>
    </lineage>
</organism>
<gene>
    <name evidence="5" type="ORF">BV898_00325</name>
</gene>
<name>A0A1W0XFE9_HYPEX</name>
<dbReference type="InterPro" id="IPR002126">
    <property type="entry name" value="Cadherin-like_dom"/>
</dbReference>
<feature type="signal peptide" evidence="3">
    <location>
        <begin position="1"/>
        <end position="22"/>
    </location>
</feature>
<evidence type="ECO:0000256" key="3">
    <source>
        <dbReference type="SAM" id="SignalP"/>
    </source>
</evidence>
<feature type="domain" description="Cadherin" evidence="4">
    <location>
        <begin position="46"/>
        <end position="126"/>
    </location>
</feature>
<feature type="compositionally biased region" description="Low complexity" evidence="2">
    <location>
        <begin position="181"/>
        <end position="190"/>
    </location>
</feature>
<dbReference type="OrthoDB" id="10577572at2759"/>
<dbReference type="CDD" id="cd11304">
    <property type="entry name" value="Cadherin_repeat"/>
    <property type="match status" value="1"/>
</dbReference>
<dbReference type="GO" id="GO:0016020">
    <property type="term" value="C:membrane"/>
    <property type="evidence" value="ECO:0007669"/>
    <property type="project" value="InterPro"/>
</dbReference>